<comment type="caution">
    <text evidence="5">Lacks conserved residue(s) required for the propagation of feature annotation.</text>
</comment>
<accession>A0A4P9K7K0</accession>
<dbReference type="GO" id="GO:0005886">
    <property type="term" value="C:plasma membrane"/>
    <property type="evidence" value="ECO:0007669"/>
    <property type="project" value="UniProtKB-SubCell"/>
</dbReference>
<keyword evidence="3 5" id="KW-1133">Transmembrane helix</keyword>
<evidence type="ECO:0000259" key="6">
    <source>
        <dbReference type="Pfam" id="PF00924"/>
    </source>
</evidence>
<dbReference type="PANTHER" id="PTHR30221:SF8">
    <property type="entry name" value="SMALL-CONDUCTANCE MECHANOSENSITIVE CHANNEL"/>
    <property type="match status" value="1"/>
</dbReference>
<evidence type="ECO:0000313" key="8">
    <source>
        <dbReference type="Proteomes" id="UP000304864"/>
    </source>
</evidence>
<dbReference type="InterPro" id="IPR023408">
    <property type="entry name" value="MscS_beta-dom_sf"/>
</dbReference>
<keyword evidence="5" id="KW-0997">Cell inner membrane</keyword>
<comment type="subcellular location">
    <subcellularLocation>
        <location evidence="5">Cell inner membrane</location>
        <topology evidence="5">Multi-pass membrane protein</topology>
    </subcellularLocation>
    <subcellularLocation>
        <location evidence="1">Membrane</location>
    </subcellularLocation>
</comment>
<dbReference type="InterPro" id="IPR006685">
    <property type="entry name" value="MscS_channel_2nd"/>
</dbReference>
<feature type="domain" description="Mechanosensitive ion channel MscS" evidence="6">
    <location>
        <begin position="55"/>
        <end position="116"/>
    </location>
</feature>
<proteinExistence type="inferred from homology"/>
<dbReference type="OrthoDB" id="5705501at2"/>
<dbReference type="GO" id="GO:0008381">
    <property type="term" value="F:mechanosensitive monoatomic ion channel activity"/>
    <property type="evidence" value="ECO:0007669"/>
    <property type="project" value="InterPro"/>
</dbReference>
<dbReference type="AlphaFoldDB" id="A0A4P9K7K0"/>
<feature type="transmembrane region" description="Helical" evidence="5">
    <location>
        <begin position="41"/>
        <end position="69"/>
    </location>
</feature>
<evidence type="ECO:0000256" key="1">
    <source>
        <dbReference type="ARBA" id="ARBA00004370"/>
    </source>
</evidence>
<keyword evidence="2 5" id="KW-0812">Transmembrane</keyword>
<keyword evidence="4 5" id="KW-0472">Membrane</keyword>
<evidence type="ECO:0000256" key="3">
    <source>
        <dbReference type="ARBA" id="ARBA00022989"/>
    </source>
</evidence>
<keyword evidence="5" id="KW-0407">Ion channel</keyword>
<evidence type="ECO:0000256" key="5">
    <source>
        <dbReference type="RuleBase" id="RU369025"/>
    </source>
</evidence>
<dbReference type="InterPro" id="IPR045275">
    <property type="entry name" value="MscS_archaea/bacteria_type"/>
</dbReference>
<gene>
    <name evidence="7" type="ORF">FE785_04490</name>
</gene>
<organism evidence="7 8">
    <name type="scientific">Thiomicrorhabdus sediminis</name>
    <dbReference type="NCBI Taxonomy" id="2580412"/>
    <lineage>
        <taxon>Bacteria</taxon>
        <taxon>Pseudomonadati</taxon>
        <taxon>Pseudomonadota</taxon>
        <taxon>Gammaproteobacteria</taxon>
        <taxon>Thiotrichales</taxon>
        <taxon>Piscirickettsiaceae</taxon>
        <taxon>Thiomicrorhabdus</taxon>
    </lineage>
</organism>
<evidence type="ECO:0000313" key="7">
    <source>
        <dbReference type="EMBL" id="QCU91114.1"/>
    </source>
</evidence>
<feature type="transmembrane region" description="Helical" evidence="5">
    <location>
        <begin position="7"/>
        <end position="29"/>
    </location>
</feature>
<dbReference type="PANTHER" id="PTHR30221">
    <property type="entry name" value="SMALL-CONDUCTANCE MECHANOSENSITIVE CHANNEL"/>
    <property type="match status" value="1"/>
</dbReference>
<dbReference type="EMBL" id="CP040602">
    <property type="protein sequence ID" value="QCU91114.1"/>
    <property type="molecule type" value="Genomic_DNA"/>
</dbReference>
<dbReference type="Proteomes" id="UP000304864">
    <property type="component" value="Chromosome"/>
</dbReference>
<dbReference type="SUPFAM" id="SSF50182">
    <property type="entry name" value="Sm-like ribonucleoproteins"/>
    <property type="match status" value="1"/>
</dbReference>
<keyword evidence="8" id="KW-1185">Reference proteome</keyword>
<evidence type="ECO:0000256" key="4">
    <source>
        <dbReference type="ARBA" id="ARBA00023136"/>
    </source>
</evidence>
<dbReference type="InterPro" id="IPR010920">
    <property type="entry name" value="LSM_dom_sf"/>
</dbReference>
<protein>
    <recommendedName>
        <fullName evidence="5">Small-conductance mechanosensitive channel</fullName>
    </recommendedName>
</protein>
<dbReference type="KEGG" id="thig:FE785_04490"/>
<keyword evidence="5" id="KW-1003">Cell membrane</keyword>
<sequence length="158" mass="17780">MSRVEPILRYFRILTWIVALLVVMMIWGADYKGLLVFASSIVAVLGVALFAQWSILSNITAGVIVFFAFPARIGDRVEIIDGNASVQGEILEINMFQVILRDDHDEKIIYPNSLLLLRPVIKKSVDSKTRYKGDKTPDFDAKKSHDAIGLAQRMASRR</sequence>
<comment type="similarity">
    <text evidence="5">Belongs to the MscS (TC 1.A.23) family.</text>
</comment>
<comment type="function">
    <text evidence="5">Mechanosensitive channel that participates in the regulation of osmotic pressure changes within the cell, opening in response to stretch forces in the membrane lipid bilayer, without the need for other proteins. Contributes to normal resistance to hypoosmotic shock. Forms an ion channel of 1.0 nanosiemens conductance with a slight preference for anions.</text>
</comment>
<keyword evidence="5" id="KW-0813">Transport</keyword>
<dbReference type="Pfam" id="PF00924">
    <property type="entry name" value="MS_channel_2nd"/>
    <property type="match status" value="1"/>
</dbReference>
<keyword evidence="5" id="KW-0406">Ion transport</keyword>
<name>A0A4P9K7K0_9GAMM</name>
<evidence type="ECO:0000256" key="2">
    <source>
        <dbReference type="ARBA" id="ARBA00022692"/>
    </source>
</evidence>
<reference evidence="7 8" key="1">
    <citation type="submission" date="2019-05" db="EMBL/GenBank/DDBJ databases">
        <title>Thiomicrorhabdus sediminis sp. nov, a novel sulfur-oxidizing bacterium isolated from coastal sediment.</title>
        <authorList>
            <person name="Liu X."/>
        </authorList>
    </citation>
    <scope>NUCLEOTIDE SEQUENCE [LARGE SCALE GENOMIC DNA]</scope>
    <source>
        <strain evidence="7 8">G1</strain>
    </source>
</reference>
<comment type="subunit">
    <text evidence="5">Homoheptamer.</text>
</comment>
<dbReference type="Gene3D" id="2.30.30.60">
    <property type="match status" value="1"/>
</dbReference>